<organism evidence="9">
    <name type="scientific">Phascolarctobacterium faecium</name>
    <dbReference type="NCBI Taxonomy" id="33025"/>
    <lineage>
        <taxon>Bacteria</taxon>
        <taxon>Bacillati</taxon>
        <taxon>Bacillota</taxon>
        <taxon>Negativicutes</taxon>
        <taxon>Acidaminococcales</taxon>
        <taxon>Acidaminococcaceae</taxon>
        <taxon>Phascolarctobacterium</taxon>
    </lineage>
</organism>
<evidence type="ECO:0000256" key="4">
    <source>
        <dbReference type="ARBA" id="ARBA00022967"/>
    </source>
</evidence>
<feature type="transmembrane region" description="Helical" evidence="8">
    <location>
        <begin position="254"/>
        <end position="270"/>
    </location>
</feature>
<dbReference type="NCBIfam" id="TIGR01109">
    <property type="entry name" value="Na_pump_decarbB"/>
    <property type="match status" value="1"/>
</dbReference>
<proteinExistence type="predicted"/>
<keyword evidence="6 7" id="KW-0472">Membrane</keyword>
<feature type="transmembrane region" description="Helical" evidence="8">
    <location>
        <begin position="355"/>
        <end position="375"/>
    </location>
</feature>
<feature type="transmembrane region" description="Helical" evidence="8">
    <location>
        <begin position="160"/>
        <end position="178"/>
    </location>
</feature>
<evidence type="ECO:0000256" key="3">
    <source>
        <dbReference type="ARBA" id="ARBA00022692"/>
    </source>
</evidence>
<feature type="transmembrane region" description="Helical" evidence="8">
    <location>
        <begin position="135"/>
        <end position="154"/>
    </location>
</feature>
<evidence type="ECO:0000256" key="2">
    <source>
        <dbReference type="ARBA" id="ARBA00022475"/>
    </source>
</evidence>
<evidence type="ECO:0000313" key="9">
    <source>
        <dbReference type="EMBL" id="CDB46313.1"/>
    </source>
</evidence>
<feature type="transmembrane region" description="Helical" evidence="8">
    <location>
        <begin position="83"/>
        <end position="102"/>
    </location>
</feature>
<dbReference type="PANTHER" id="PTHR35806:SF1">
    <property type="entry name" value="OXALOACETATE DECARBOXYLASE BETA CHAIN 2"/>
    <property type="match status" value="1"/>
</dbReference>
<dbReference type="InterPro" id="IPR005661">
    <property type="entry name" value="OadB_MmdB"/>
</dbReference>
<feature type="transmembrane region" description="Helical" evidence="8">
    <location>
        <begin position="20"/>
        <end position="39"/>
    </location>
</feature>
<gene>
    <name evidence="9" type="ORF">BN533_01370</name>
</gene>
<evidence type="ECO:0000256" key="5">
    <source>
        <dbReference type="ARBA" id="ARBA00022989"/>
    </source>
</evidence>
<dbReference type="STRING" id="1262914.BN533_01370"/>
<feature type="transmembrane region" description="Helical" evidence="8">
    <location>
        <begin position="282"/>
        <end position="302"/>
    </location>
</feature>
<dbReference type="Pfam" id="PF03977">
    <property type="entry name" value="OAD_beta"/>
    <property type="match status" value="1"/>
</dbReference>
<keyword evidence="5 8" id="KW-1133">Transmembrane helix</keyword>
<name>R6I7Y1_9FIRM</name>
<dbReference type="GO" id="GO:0006814">
    <property type="term" value="P:sodium ion transport"/>
    <property type="evidence" value="ECO:0007669"/>
    <property type="project" value="UniProtKB-UniRule"/>
</dbReference>
<dbReference type="EMBL" id="CBDS010000081">
    <property type="protein sequence ID" value="CDB46313.1"/>
    <property type="molecule type" value="Genomic_DNA"/>
</dbReference>
<dbReference type="HOGENOM" id="CLU_036168_0_0_9"/>
<dbReference type="AlphaFoldDB" id="R6I7Y1"/>
<dbReference type="PIRSF" id="PIRSF015658">
    <property type="entry name" value="MmdB_OadB"/>
    <property type="match status" value="1"/>
</dbReference>
<comment type="subcellular location">
    <subcellularLocation>
        <location evidence="1">Cell membrane</location>
        <topology evidence="1">Multi-pass membrane protein</topology>
    </subcellularLocation>
</comment>
<accession>R6I7Y1</accession>
<evidence type="ECO:0000256" key="1">
    <source>
        <dbReference type="ARBA" id="ARBA00004651"/>
    </source>
</evidence>
<keyword evidence="7" id="KW-0915">Sodium</keyword>
<protein>
    <submittedName>
        <fullName evidence="9">Glutaconyl-CoA decarboxylase subunit beta</fullName>
    </submittedName>
</protein>
<comment type="caution">
    <text evidence="9">The sequence shown here is derived from an EMBL/GenBank/DDBJ whole genome shotgun (WGS) entry which is preliminary data.</text>
</comment>
<evidence type="ECO:0000256" key="6">
    <source>
        <dbReference type="ARBA" id="ARBA00023136"/>
    </source>
</evidence>
<dbReference type="GO" id="GO:0005886">
    <property type="term" value="C:plasma membrane"/>
    <property type="evidence" value="ECO:0007669"/>
    <property type="project" value="UniProtKB-SubCell"/>
</dbReference>
<evidence type="ECO:0000256" key="7">
    <source>
        <dbReference type="PIRNR" id="PIRNR015658"/>
    </source>
</evidence>
<dbReference type="RefSeq" id="WP_021718270.1">
    <property type="nucleotide sequence ID" value="NZ_FR885232.1"/>
</dbReference>
<dbReference type="PANTHER" id="PTHR35806">
    <property type="entry name" value="OXALOACETATE DECARBOXYLASE BETA CHAIN 2"/>
    <property type="match status" value="1"/>
</dbReference>
<feature type="transmembrane region" description="Helical" evidence="8">
    <location>
        <begin position="208"/>
        <end position="234"/>
    </location>
</feature>
<keyword evidence="7" id="KW-0739">Sodium transport</keyword>
<keyword evidence="2 7" id="KW-1003">Cell membrane</keyword>
<keyword evidence="3 8" id="KW-0812">Transmembrane</keyword>
<keyword evidence="7" id="KW-0406">Ion transport</keyword>
<sequence>MEAFVVALQSVWNDSGFSAFTMGHAIMMLVGIILLYLAIGKGFEPLLLSPIAFGCLLANVPKTGFEDQPGVMQVILYGINHEIFPPLIFLGVGAMTDFGPLIANPKTLLLGAAAQAGVFVSLLGAMMLGFTVQEASAIGIIGGADGPTAIYLAAKMAPNLLGAIAVAAYSYMSLVPLIQPPIMKLCTTEADRKIVMEQLRPVSHFERIVFPVVTTIVISLLLPPVCSLIGMLMLGNLFKEAGCLDRLSDTAQNALMNIVTIMLATGTGLTMKAESFLNYQTILIIVLGLIAFAAGTFAGVVFGKLMCILDGGKTNPLIGSAGVSAVPMAARVSQVVGQKANPSNFLLMHAMGPNVAGVIGTAVAAGAMLAMIGPVK</sequence>
<reference evidence="9" key="1">
    <citation type="submission" date="2012-11" db="EMBL/GenBank/DDBJ databases">
        <title>Dependencies among metagenomic species, viruses, plasmids and units of genetic variation.</title>
        <authorList>
            <person name="Nielsen H.B."/>
            <person name="Almeida M."/>
            <person name="Juncker A.S."/>
            <person name="Rasmussen S."/>
            <person name="Li J."/>
            <person name="Sunagawa S."/>
            <person name="Plichta D."/>
            <person name="Gautier L."/>
            <person name="Le Chatelier E."/>
            <person name="Peletier E."/>
            <person name="Bonde I."/>
            <person name="Nielsen T."/>
            <person name="Manichanh C."/>
            <person name="Arumugam M."/>
            <person name="Batto J."/>
            <person name="Santos M.B.Q.D."/>
            <person name="Blom N."/>
            <person name="Borruel N."/>
            <person name="Burgdorf K.S."/>
            <person name="Boumezbeur F."/>
            <person name="Casellas F."/>
            <person name="Dore J."/>
            <person name="Guarner F."/>
            <person name="Hansen T."/>
            <person name="Hildebrand F."/>
            <person name="Kaas R.S."/>
            <person name="Kennedy S."/>
            <person name="Kristiansen K."/>
            <person name="Kultima J.R."/>
            <person name="Leonard P."/>
            <person name="Levenez F."/>
            <person name="Lund O."/>
            <person name="Moumen B."/>
            <person name="Le Paslier D."/>
            <person name="Pons N."/>
            <person name="Pedersen O."/>
            <person name="Prifti E."/>
            <person name="Qin J."/>
            <person name="Raes J."/>
            <person name="Tap J."/>
            <person name="Tims S."/>
            <person name="Ussery D.W."/>
            <person name="Yamada T."/>
            <person name="MetaHit consortium"/>
            <person name="Renault P."/>
            <person name="Sicheritz-Ponten T."/>
            <person name="Bork P."/>
            <person name="Wang J."/>
            <person name="Brunak S."/>
            <person name="Ehrlich S.D."/>
        </authorList>
    </citation>
    <scope>NUCLEOTIDE SEQUENCE [LARGE SCALE GENOMIC DNA]</scope>
</reference>
<keyword evidence="4" id="KW-1278">Translocase</keyword>
<dbReference type="GO" id="GO:0016829">
    <property type="term" value="F:lyase activity"/>
    <property type="evidence" value="ECO:0007669"/>
    <property type="project" value="InterPro"/>
</dbReference>
<evidence type="ECO:0000256" key="8">
    <source>
        <dbReference type="SAM" id="Phobius"/>
    </source>
</evidence>
<feature type="transmembrane region" description="Helical" evidence="8">
    <location>
        <begin position="108"/>
        <end position="128"/>
    </location>
</feature>
<dbReference type="eggNOG" id="COG1883">
    <property type="taxonomic scope" value="Bacteria"/>
</dbReference>
<keyword evidence="7" id="KW-0813">Transport</keyword>